<dbReference type="SMART" id="SM00304">
    <property type="entry name" value="HAMP"/>
    <property type="match status" value="1"/>
</dbReference>
<keyword evidence="6" id="KW-0808">Transferase</keyword>
<dbReference type="InterPro" id="IPR003660">
    <property type="entry name" value="HAMP_dom"/>
</dbReference>
<dbReference type="InterPro" id="IPR003661">
    <property type="entry name" value="HisK_dim/P_dom"/>
</dbReference>
<feature type="domain" description="Histidine kinase" evidence="16">
    <location>
        <begin position="858"/>
        <end position="1082"/>
    </location>
</feature>
<feature type="transmembrane region" description="Helical" evidence="15">
    <location>
        <begin position="308"/>
        <end position="328"/>
    </location>
</feature>
<evidence type="ECO:0000313" key="21">
    <source>
        <dbReference type="EMBL" id="VAV84646.1"/>
    </source>
</evidence>
<dbReference type="CDD" id="cd00082">
    <property type="entry name" value="HisKA"/>
    <property type="match status" value="1"/>
</dbReference>
<dbReference type="EC" id="2.7.13.3" evidence="3"/>
<dbReference type="SMART" id="SM00091">
    <property type="entry name" value="PAS"/>
    <property type="match status" value="1"/>
</dbReference>
<keyword evidence="14" id="KW-0131">Cell cycle</keyword>
<evidence type="ECO:0000256" key="1">
    <source>
        <dbReference type="ARBA" id="ARBA00000085"/>
    </source>
</evidence>
<dbReference type="SMART" id="SM00388">
    <property type="entry name" value="HisKA"/>
    <property type="match status" value="1"/>
</dbReference>
<dbReference type="CDD" id="cd16922">
    <property type="entry name" value="HATPase_EvgS-ArcB-TorS-like"/>
    <property type="match status" value="1"/>
</dbReference>
<name>A0A3B0R6C6_9ZZZZ</name>
<evidence type="ECO:0000259" key="19">
    <source>
        <dbReference type="PROSITE" id="PS50113"/>
    </source>
</evidence>
<keyword evidence="11 15" id="KW-1133">Transmembrane helix</keyword>
<comment type="subcellular location">
    <subcellularLocation>
        <location evidence="2">Cell membrane</location>
        <topology evidence="2">Multi-pass membrane protein</topology>
    </subcellularLocation>
</comment>
<dbReference type="InterPro" id="IPR036097">
    <property type="entry name" value="HisK_dim/P_sf"/>
</dbReference>
<dbReference type="SUPFAM" id="SSF103190">
    <property type="entry name" value="Sensory domain-like"/>
    <property type="match status" value="1"/>
</dbReference>
<dbReference type="SUPFAM" id="SSF55785">
    <property type="entry name" value="PYP-like sensor domain (PAS domain)"/>
    <property type="match status" value="1"/>
</dbReference>
<dbReference type="SMART" id="SM00387">
    <property type="entry name" value="HATPase_c"/>
    <property type="match status" value="1"/>
</dbReference>
<reference evidence="21" key="1">
    <citation type="submission" date="2018-06" db="EMBL/GenBank/DDBJ databases">
        <authorList>
            <person name="Zhirakovskaya E."/>
        </authorList>
    </citation>
    <scope>NUCLEOTIDE SEQUENCE</scope>
</reference>
<dbReference type="FunFam" id="3.30.565.10:FF:000010">
    <property type="entry name" value="Sensor histidine kinase RcsC"/>
    <property type="match status" value="1"/>
</dbReference>
<evidence type="ECO:0000256" key="4">
    <source>
        <dbReference type="ARBA" id="ARBA00022475"/>
    </source>
</evidence>
<dbReference type="InterPro" id="IPR000014">
    <property type="entry name" value="PAS"/>
</dbReference>
<feature type="transmembrane region" description="Helical" evidence="15">
    <location>
        <begin position="179"/>
        <end position="197"/>
    </location>
</feature>
<evidence type="ECO:0000256" key="8">
    <source>
        <dbReference type="ARBA" id="ARBA00022741"/>
    </source>
</evidence>
<feature type="domain" description="PAS" evidence="18">
    <location>
        <begin position="713"/>
        <end position="783"/>
    </location>
</feature>
<dbReference type="InterPro" id="IPR035965">
    <property type="entry name" value="PAS-like_dom_sf"/>
</dbReference>
<dbReference type="InterPro" id="IPR000700">
    <property type="entry name" value="PAS-assoc_C"/>
</dbReference>
<dbReference type="PANTHER" id="PTHR45339">
    <property type="entry name" value="HYBRID SIGNAL TRANSDUCTION HISTIDINE KINASE J"/>
    <property type="match status" value="1"/>
</dbReference>
<dbReference type="CDD" id="cd17546">
    <property type="entry name" value="REC_hyHK_CKI1_RcsC-like"/>
    <property type="match status" value="2"/>
</dbReference>
<evidence type="ECO:0000256" key="5">
    <source>
        <dbReference type="ARBA" id="ARBA00022553"/>
    </source>
</evidence>
<comment type="catalytic activity">
    <reaction evidence="1">
        <text>ATP + protein L-histidine = ADP + protein N-phospho-L-histidine.</text>
        <dbReference type="EC" id="2.7.13.3"/>
    </reaction>
</comment>
<dbReference type="NCBIfam" id="TIGR00229">
    <property type="entry name" value="sensory_box"/>
    <property type="match status" value="1"/>
</dbReference>
<dbReference type="EMBL" id="UOEA01000069">
    <property type="protein sequence ID" value="VAV84646.1"/>
    <property type="molecule type" value="Genomic_DNA"/>
</dbReference>
<dbReference type="InterPro" id="IPR005467">
    <property type="entry name" value="His_kinase_dom"/>
</dbReference>
<keyword evidence="10" id="KW-0067">ATP-binding</keyword>
<keyword evidence="9 21" id="KW-0418">Kinase</keyword>
<dbReference type="Pfam" id="PF17159">
    <property type="entry name" value="MASE3"/>
    <property type="match status" value="1"/>
</dbReference>
<dbReference type="InterPro" id="IPR033425">
    <property type="entry name" value="MASE3"/>
</dbReference>
<dbReference type="CDD" id="cd00130">
    <property type="entry name" value="PAS"/>
    <property type="match status" value="1"/>
</dbReference>
<evidence type="ECO:0000256" key="7">
    <source>
        <dbReference type="ARBA" id="ARBA00022692"/>
    </source>
</evidence>
<keyword evidence="4" id="KW-1003">Cell membrane</keyword>
<feature type="transmembrane region" description="Helical" evidence="15">
    <location>
        <begin position="209"/>
        <end position="229"/>
    </location>
</feature>
<evidence type="ECO:0000256" key="2">
    <source>
        <dbReference type="ARBA" id="ARBA00004651"/>
    </source>
</evidence>
<keyword evidence="7 15" id="KW-0812">Transmembrane</keyword>
<dbReference type="Pfam" id="PF00072">
    <property type="entry name" value="Response_reg"/>
    <property type="match status" value="2"/>
</dbReference>
<keyword evidence="12" id="KW-0902">Two-component regulatory system</keyword>
<dbReference type="Pfam" id="PF00512">
    <property type="entry name" value="HisKA"/>
    <property type="match status" value="1"/>
</dbReference>
<dbReference type="Gene3D" id="3.40.50.2300">
    <property type="match status" value="2"/>
</dbReference>
<evidence type="ECO:0000259" key="20">
    <source>
        <dbReference type="PROSITE" id="PS50885"/>
    </source>
</evidence>
<feature type="transmembrane region" description="Helical" evidence="15">
    <location>
        <begin position="110"/>
        <end position="128"/>
    </location>
</feature>
<dbReference type="Pfam" id="PF02518">
    <property type="entry name" value="HATPase_c"/>
    <property type="match status" value="1"/>
</dbReference>
<dbReference type="SUPFAM" id="SSF55874">
    <property type="entry name" value="ATPase domain of HSP90 chaperone/DNA topoisomerase II/histidine kinase"/>
    <property type="match status" value="1"/>
</dbReference>
<evidence type="ECO:0000259" key="16">
    <source>
        <dbReference type="PROSITE" id="PS50109"/>
    </source>
</evidence>
<feature type="transmembrane region" description="Helical" evidence="15">
    <location>
        <begin position="149"/>
        <end position="167"/>
    </location>
</feature>
<proteinExistence type="predicted"/>
<evidence type="ECO:0000256" key="9">
    <source>
        <dbReference type="ARBA" id="ARBA00022777"/>
    </source>
</evidence>
<dbReference type="Gene3D" id="3.30.450.20">
    <property type="entry name" value="PAS domain"/>
    <property type="match status" value="2"/>
</dbReference>
<gene>
    <name evidence="21" type="ORF">MNBD_DELTA01-1853</name>
</gene>
<dbReference type="GO" id="GO:0005524">
    <property type="term" value="F:ATP binding"/>
    <property type="evidence" value="ECO:0007669"/>
    <property type="project" value="UniProtKB-KW"/>
</dbReference>
<dbReference type="Gene3D" id="3.30.565.10">
    <property type="entry name" value="Histidine kinase-like ATPase, C-terminal domain"/>
    <property type="match status" value="1"/>
</dbReference>
<dbReference type="PROSITE" id="PS50110">
    <property type="entry name" value="RESPONSE_REGULATORY"/>
    <property type="match status" value="2"/>
</dbReference>
<feature type="domain" description="HAMP" evidence="20">
    <location>
        <begin position="642"/>
        <end position="694"/>
    </location>
</feature>
<dbReference type="PROSITE" id="PS50885">
    <property type="entry name" value="HAMP"/>
    <property type="match status" value="1"/>
</dbReference>
<dbReference type="PRINTS" id="PR00344">
    <property type="entry name" value="BCTRLSENSOR"/>
</dbReference>
<feature type="domain" description="Response regulatory" evidence="17">
    <location>
        <begin position="1246"/>
        <end position="1365"/>
    </location>
</feature>
<organism evidence="21">
    <name type="scientific">hydrothermal vent metagenome</name>
    <dbReference type="NCBI Taxonomy" id="652676"/>
    <lineage>
        <taxon>unclassified sequences</taxon>
        <taxon>metagenomes</taxon>
        <taxon>ecological metagenomes</taxon>
    </lineage>
</organism>
<dbReference type="InterPro" id="IPR001789">
    <property type="entry name" value="Sig_transdc_resp-reg_receiver"/>
</dbReference>
<dbReference type="PROSITE" id="PS50112">
    <property type="entry name" value="PAS"/>
    <property type="match status" value="1"/>
</dbReference>
<evidence type="ECO:0000256" key="13">
    <source>
        <dbReference type="ARBA" id="ARBA00023136"/>
    </source>
</evidence>
<evidence type="ECO:0000256" key="14">
    <source>
        <dbReference type="ARBA" id="ARBA00023306"/>
    </source>
</evidence>
<dbReference type="FunFam" id="1.10.287.130:FF:000038">
    <property type="entry name" value="Sensory transduction histidine kinase"/>
    <property type="match status" value="1"/>
</dbReference>
<feature type="transmembrane region" description="Helical" evidence="15">
    <location>
        <begin position="622"/>
        <end position="641"/>
    </location>
</feature>
<dbReference type="GO" id="GO:0000155">
    <property type="term" value="F:phosphorelay sensor kinase activity"/>
    <property type="evidence" value="ECO:0007669"/>
    <property type="project" value="InterPro"/>
</dbReference>
<dbReference type="CDD" id="cd06225">
    <property type="entry name" value="HAMP"/>
    <property type="match status" value="1"/>
</dbReference>
<dbReference type="Pfam" id="PF21623">
    <property type="entry name" value="HK_sensor_dom_bact"/>
    <property type="match status" value="1"/>
</dbReference>
<feature type="domain" description="PAC" evidence="19">
    <location>
        <begin position="790"/>
        <end position="840"/>
    </location>
</feature>
<accession>A0A3B0R6C6</accession>
<evidence type="ECO:0000259" key="18">
    <source>
        <dbReference type="PROSITE" id="PS50112"/>
    </source>
</evidence>
<keyword evidence="5" id="KW-0597">Phosphoprotein</keyword>
<dbReference type="PROSITE" id="PS50113">
    <property type="entry name" value="PAC"/>
    <property type="match status" value="1"/>
</dbReference>
<evidence type="ECO:0000256" key="11">
    <source>
        <dbReference type="ARBA" id="ARBA00022989"/>
    </source>
</evidence>
<dbReference type="FunFam" id="3.30.450.20:FF:000060">
    <property type="entry name" value="Sensor protein FixL"/>
    <property type="match status" value="1"/>
</dbReference>
<evidence type="ECO:0000256" key="3">
    <source>
        <dbReference type="ARBA" id="ARBA00012438"/>
    </source>
</evidence>
<dbReference type="InterPro" id="IPR036890">
    <property type="entry name" value="HATPase_C_sf"/>
</dbReference>
<dbReference type="PANTHER" id="PTHR45339:SF1">
    <property type="entry name" value="HYBRID SIGNAL TRANSDUCTION HISTIDINE KINASE J"/>
    <property type="match status" value="1"/>
</dbReference>
<evidence type="ECO:0000256" key="12">
    <source>
        <dbReference type="ARBA" id="ARBA00023012"/>
    </source>
</evidence>
<dbReference type="InterPro" id="IPR003594">
    <property type="entry name" value="HATPase_dom"/>
</dbReference>
<dbReference type="SUPFAM" id="SSF47384">
    <property type="entry name" value="Homodimeric domain of signal transducing histidine kinase"/>
    <property type="match status" value="1"/>
</dbReference>
<dbReference type="Pfam" id="PF13426">
    <property type="entry name" value="PAS_9"/>
    <property type="match status" value="1"/>
</dbReference>
<dbReference type="InterPro" id="IPR048760">
    <property type="entry name" value="VP0354-like_sensor_dom"/>
</dbReference>
<dbReference type="Gene3D" id="6.10.340.10">
    <property type="match status" value="1"/>
</dbReference>
<dbReference type="InterPro" id="IPR011006">
    <property type="entry name" value="CheY-like_superfamily"/>
</dbReference>
<dbReference type="SMART" id="SM00448">
    <property type="entry name" value="REC"/>
    <property type="match status" value="2"/>
</dbReference>
<evidence type="ECO:0000259" key="17">
    <source>
        <dbReference type="PROSITE" id="PS50110"/>
    </source>
</evidence>
<dbReference type="SUPFAM" id="SSF52172">
    <property type="entry name" value="CheY-like"/>
    <property type="match status" value="2"/>
</dbReference>
<evidence type="ECO:0000256" key="10">
    <source>
        <dbReference type="ARBA" id="ARBA00022840"/>
    </source>
</evidence>
<sequence>MTTKENITDRGGRRALSYWIIAVGLTLLYSAIRGLPWQGSAGVHTVMECVATILAFAVGYSAIKRFNRVGEYTFLIIGAGFLGTSFLDGYHTLVTSAPIKGYLPSELPSLIPWSWVASRLFLSIMLLLSYLSWRRIERLGEAGKIDKSVVYTSTFILSVLSCLFFIFVPLPRAYYPELIFHRPEEFLPAIFFLLALIGELRKGAWRSNVFAHWLVITLIVNLVAQAVFMSFSGKLFDLEFDMAHLLKKVSYICTLTGLLLSAKYACDDKDQTAESLDPYFSVETAFETLEKATAKDGFKIKIGLGGRLALLISILVVIAVGTTGAVAYRNFTNNTVKLELDKLTNQSHIAAINFTSSINILRKDTLYLSGSPALEELTTEIQKHSHVKISDHLAELFTHTLRQEPEYMMLRYIDKKGNEVIRIERRDGKIINVPKSKLQNKQSSTYFKEGIKHKKGEVYLSELTLNREYGVIEEPQIPVIRAVTPVFIGNSDTPEGILVINKDMRPAIDKTGRGLDSDNLVYVTNDRGYFIVHPDKARTFSFDLGNASHTMQKEFPEITLSVKNSKDNTGSLKLRSSAGKNYLAGFYKAHFDPLKPSRFFNFYSLIEYKDYIALSASGGRQFLIVSIIVIGLALLVGWVFARMITGPMSYIAKGATLFGKTGKLTALPVKAKGEVGLLARSFEDMSTQVRERTSELKKEIQERKEAKLRLVDREQRLHTILETAADGIITITTKGTVLSFNPAAERIFGYPSEEVIGENIKMLMPSPFHEEHDSYLNNYMETGIKKVLGIGREVKGRRKNGLIFPLDLAVSEMRSDEEHIFTGIVRDITDRKAADEALETARAEAEQANIAKSEFLASMSHEIRTPMNAILGMADLLWETKLDNEQKDYISTFRRAGSSLLSLINDILDVSKIEAGHLELENIPFDLREIVEKTSEIMAIRAHEKGLELTHHIKSDVPTNLLGDGDRLSQILINLIGNAIKFTEKGEVGVTVSLDEDSRPDPKNVELVFNVSDTGIGIAQENIEKIFGKFSQEDTSTTRKYGGTGLGLTISKKLCKLMGGRIWLESAKGSGSTFFFTAIFPVSEEALPARPFIDKTQIKGLRILIVDDNTTNRTILRETLGGLGALTTEATGGAEAIEELKKNVQPPYDVIVMDKVMPDIDGFAAIEQIRKENISPTSKIIMLTSDPSSKDKAHAKELNIEGYISKPAKEQVLLEAINTAIDHNAAATPQPARDNTDVPLDTRPLKILLAEDTEDNRLLIKSYLKKLPYTIAMACNGQEALDKFKKENFHLILMDMQMPVMDGYTATAEIRQWEKDNKKEATPILALTAHALKGDMEKSLKAGCDDHITKPVKKQMLLKIIMQYTKEVIV</sequence>
<feature type="transmembrane region" description="Helical" evidence="15">
    <location>
        <begin position="16"/>
        <end position="35"/>
    </location>
</feature>
<dbReference type="InterPro" id="IPR004358">
    <property type="entry name" value="Sig_transdc_His_kin-like_C"/>
</dbReference>
<feature type="transmembrane region" description="Helical" evidence="15">
    <location>
        <begin position="72"/>
        <end position="90"/>
    </location>
</feature>
<dbReference type="Gene3D" id="1.10.287.130">
    <property type="match status" value="1"/>
</dbReference>
<feature type="domain" description="Response regulatory" evidence="17">
    <location>
        <begin position="1102"/>
        <end position="1221"/>
    </location>
</feature>
<evidence type="ECO:0000256" key="6">
    <source>
        <dbReference type="ARBA" id="ARBA00022679"/>
    </source>
</evidence>
<dbReference type="PROSITE" id="PS50109">
    <property type="entry name" value="HIS_KIN"/>
    <property type="match status" value="1"/>
</dbReference>
<evidence type="ECO:0000256" key="15">
    <source>
        <dbReference type="SAM" id="Phobius"/>
    </source>
</evidence>
<keyword evidence="13 15" id="KW-0472">Membrane</keyword>
<keyword evidence="8" id="KW-0547">Nucleotide-binding</keyword>
<dbReference type="InterPro" id="IPR029151">
    <property type="entry name" value="Sensor-like_sf"/>
</dbReference>
<dbReference type="GO" id="GO:0005886">
    <property type="term" value="C:plasma membrane"/>
    <property type="evidence" value="ECO:0007669"/>
    <property type="project" value="UniProtKB-SubCell"/>
</dbReference>
<feature type="transmembrane region" description="Helical" evidence="15">
    <location>
        <begin position="41"/>
        <end position="60"/>
    </location>
</feature>
<protein>
    <recommendedName>
        <fullName evidence="3">histidine kinase</fullName>
        <ecNumber evidence="3">2.7.13.3</ecNumber>
    </recommendedName>
</protein>